<reference evidence="4" key="1">
    <citation type="journal article" date="2018" name="Nat. Microbiol.">
        <title>Leveraging single-cell genomics to expand the fungal tree of life.</title>
        <authorList>
            <person name="Ahrendt S.R."/>
            <person name="Quandt C.A."/>
            <person name="Ciobanu D."/>
            <person name="Clum A."/>
            <person name="Salamov A."/>
            <person name="Andreopoulos B."/>
            <person name="Cheng J.F."/>
            <person name="Woyke T."/>
            <person name="Pelin A."/>
            <person name="Henrissat B."/>
            <person name="Reynolds N.K."/>
            <person name="Benny G.L."/>
            <person name="Smith M.E."/>
            <person name="James T.Y."/>
            <person name="Grigoriev I.V."/>
        </authorList>
    </citation>
    <scope>NUCLEOTIDE SEQUENCE [LARGE SCALE GENOMIC DNA]</scope>
</reference>
<feature type="signal peptide" evidence="2">
    <location>
        <begin position="1"/>
        <end position="22"/>
    </location>
</feature>
<feature type="region of interest" description="Disordered" evidence="1">
    <location>
        <begin position="25"/>
        <end position="87"/>
    </location>
</feature>
<protein>
    <submittedName>
        <fullName evidence="3">Uncharacterized protein</fullName>
    </submittedName>
</protein>
<feature type="chain" id="PRO_5020815874" evidence="2">
    <location>
        <begin position="23"/>
        <end position="356"/>
    </location>
</feature>
<evidence type="ECO:0000256" key="2">
    <source>
        <dbReference type="SAM" id="SignalP"/>
    </source>
</evidence>
<dbReference type="AlphaFoldDB" id="A0A4P9Y298"/>
<feature type="compositionally biased region" description="Gly residues" evidence="1">
    <location>
        <begin position="25"/>
        <end position="64"/>
    </location>
</feature>
<accession>A0A4P9Y298</accession>
<proteinExistence type="predicted"/>
<evidence type="ECO:0000313" key="3">
    <source>
        <dbReference type="EMBL" id="RKP13006.1"/>
    </source>
</evidence>
<sequence length="356" mass="36962">MTCRSLIFLVLSAVLLASVALASPKGGGGRGGGGGSKGSGGSGRGSSSGGSSSGRGSSSGGSGSIGNSNKGGASGGSHGSTVSGSNLSGGKYTSSSGGYYPIIMPVPIPYHHSGHYYGSNPNGHAQDSSNSSTPEITFSSMDKEVGFYEAHPLASYPTRVVFKNLIAKTRLVHTGAPAFTNLKDQDVTGPEAEWEIRWTTMDYAIPNTGYKEVPVFQITLNGGTSCLTSRALSHVPNPDNSTEMIDSYDVGTMPAFDDCNKNGFADTLFSGSPIGSTPTLTLDTPEKSALFDEFAATLWFGTDDPDDNGSAFHINSYQGALRALWTCMREDGTLQRCTNGIADLQWNIDDLTPASS</sequence>
<keyword evidence="2" id="KW-0732">Signal</keyword>
<dbReference type="Proteomes" id="UP000267251">
    <property type="component" value="Unassembled WGS sequence"/>
</dbReference>
<gene>
    <name evidence="3" type="ORF">BJ684DRAFT_16557</name>
</gene>
<evidence type="ECO:0000313" key="4">
    <source>
        <dbReference type="Proteomes" id="UP000267251"/>
    </source>
</evidence>
<evidence type="ECO:0000256" key="1">
    <source>
        <dbReference type="SAM" id="MobiDB-lite"/>
    </source>
</evidence>
<keyword evidence="4" id="KW-1185">Reference proteome</keyword>
<dbReference type="EMBL" id="KZ988136">
    <property type="protein sequence ID" value="RKP13006.1"/>
    <property type="molecule type" value="Genomic_DNA"/>
</dbReference>
<name>A0A4P9Y298_9FUNG</name>
<dbReference type="OrthoDB" id="5700929at2759"/>
<organism evidence="3 4">
    <name type="scientific">Piptocephalis cylindrospora</name>
    <dbReference type="NCBI Taxonomy" id="1907219"/>
    <lineage>
        <taxon>Eukaryota</taxon>
        <taxon>Fungi</taxon>
        <taxon>Fungi incertae sedis</taxon>
        <taxon>Zoopagomycota</taxon>
        <taxon>Zoopagomycotina</taxon>
        <taxon>Zoopagomycetes</taxon>
        <taxon>Zoopagales</taxon>
        <taxon>Piptocephalidaceae</taxon>
        <taxon>Piptocephalis</taxon>
    </lineage>
</organism>